<gene>
    <name evidence="1" type="ORF">FQA47_012185</name>
</gene>
<name>A0A834KXZ2_ORYME</name>
<dbReference type="AlphaFoldDB" id="A0A834KXZ2"/>
<dbReference type="EMBL" id="WKFB01000117">
    <property type="protein sequence ID" value="KAF6735190.1"/>
    <property type="molecule type" value="Genomic_DNA"/>
</dbReference>
<evidence type="ECO:0000313" key="2">
    <source>
        <dbReference type="Proteomes" id="UP000646548"/>
    </source>
</evidence>
<dbReference type="Proteomes" id="UP000646548">
    <property type="component" value="Unassembled WGS sequence"/>
</dbReference>
<reference evidence="1" key="1">
    <citation type="journal article" name="BMC Genomics">
        <title>Long-read sequencing and de novo genome assembly of marine medaka (Oryzias melastigma).</title>
        <authorList>
            <person name="Liang P."/>
            <person name="Saqib H.S.A."/>
            <person name="Ni X."/>
            <person name="Shen Y."/>
        </authorList>
    </citation>
    <scope>NUCLEOTIDE SEQUENCE</scope>
    <source>
        <strain evidence="1">Bigg-433</strain>
    </source>
</reference>
<protein>
    <submittedName>
        <fullName evidence="1">Uncharacterized protein</fullName>
    </submittedName>
</protein>
<accession>A0A834KXZ2</accession>
<organism evidence="1 2">
    <name type="scientific">Oryzias melastigma</name>
    <name type="common">Marine medaka</name>
    <dbReference type="NCBI Taxonomy" id="30732"/>
    <lineage>
        <taxon>Eukaryota</taxon>
        <taxon>Metazoa</taxon>
        <taxon>Chordata</taxon>
        <taxon>Craniata</taxon>
        <taxon>Vertebrata</taxon>
        <taxon>Euteleostomi</taxon>
        <taxon>Actinopterygii</taxon>
        <taxon>Neopterygii</taxon>
        <taxon>Teleostei</taxon>
        <taxon>Neoteleostei</taxon>
        <taxon>Acanthomorphata</taxon>
        <taxon>Ovalentaria</taxon>
        <taxon>Atherinomorphae</taxon>
        <taxon>Beloniformes</taxon>
        <taxon>Adrianichthyidae</taxon>
        <taxon>Oryziinae</taxon>
        <taxon>Oryzias</taxon>
    </lineage>
</organism>
<sequence>MLMKLKKRHNEDPFFFYRSASNIDCVYSTVELPKKIQTSSAEKSKTKQQPHMDDDSLNYASLHFKNKPKCPKPRIPEEDVVYAKVCKAKPPSEVRNNSNILFSTLFPALSYKRDKEYLRNHLN</sequence>
<comment type="caution">
    <text evidence="1">The sequence shown here is derived from an EMBL/GenBank/DDBJ whole genome shotgun (WGS) entry which is preliminary data.</text>
</comment>
<proteinExistence type="predicted"/>
<evidence type="ECO:0000313" key="1">
    <source>
        <dbReference type="EMBL" id="KAF6735190.1"/>
    </source>
</evidence>